<dbReference type="InterPro" id="IPR010971">
    <property type="entry name" value="UbiH/COQ6"/>
</dbReference>
<comment type="cofactor">
    <cofactor evidence="1">
        <name>FAD</name>
        <dbReference type="ChEBI" id="CHEBI:57692"/>
    </cofactor>
</comment>
<evidence type="ECO:0000256" key="5">
    <source>
        <dbReference type="ARBA" id="ARBA00023002"/>
    </source>
</evidence>
<sequence>MDYDIVVSGGGIAGLTAAAVFGTAGFRVLCVDPAAPITDREAAGADLRSTAFLQPARELLAECGLWDRLDAHAMPLQVMRIVDAGGDRPEPRITRDFDAEDISELPFGWNLPNWLLRREMAAHLETLETVEYRPGTGTRSLFTREAQARVGLGDGSRVTCRLVIAADGRHSPMRQAAGIGVRTWRFGQKALAFAVTHPIPHGNVSTEIHRTGGPFTLVPLPDHQGRPSSAVVWMEDGPKAQALHDMDQPDFEAAMSERSCFLFGPLTLASQRTIWPIIAQEADALTGQRIALVAEAAHVVPPIGAQGLNMSLRDIACLRDLATAQPDKLGETQMLDAYARARMPDIRARVAGVAALNRISQVSTPILRDLRAQGLNALYSAKPVRTTMMRLGLGAKG</sequence>
<keyword evidence="3" id="KW-0285">Flavoprotein</keyword>
<evidence type="ECO:0000256" key="3">
    <source>
        <dbReference type="ARBA" id="ARBA00022630"/>
    </source>
</evidence>
<evidence type="ECO:0000256" key="1">
    <source>
        <dbReference type="ARBA" id="ARBA00001974"/>
    </source>
</evidence>
<evidence type="ECO:0000313" key="8">
    <source>
        <dbReference type="EMBL" id="MBV2358260.1"/>
    </source>
</evidence>
<comment type="caution">
    <text evidence="8">The sequence shown here is derived from an EMBL/GenBank/DDBJ whole genome shotgun (WGS) entry which is preliminary data.</text>
</comment>
<evidence type="ECO:0000259" key="7">
    <source>
        <dbReference type="Pfam" id="PF01494"/>
    </source>
</evidence>
<keyword evidence="4" id="KW-0274">FAD</keyword>
<dbReference type="Proteomes" id="UP001166293">
    <property type="component" value="Unassembled WGS sequence"/>
</dbReference>
<evidence type="ECO:0000313" key="9">
    <source>
        <dbReference type="Proteomes" id="UP001166293"/>
    </source>
</evidence>
<keyword evidence="9" id="KW-1185">Reference proteome</keyword>
<feature type="domain" description="FAD-binding" evidence="7">
    <location>
        <begin position="3"/>
        <end position="347"/>
    </location>
</feature>
<dbReference type="NCBIfam" id="TIGR01988">
    <property type="entry name" value="Ubi-OHases"/>
    <property type="match status" value="1"/>
</dbReference>
<dbReference type="Pfam" id="PF01494">
    <property type="entry name" value="FAD_binding_3"/>
    <property type="match status" value="1"/>
</dbReference>
<dbReference type="RefSeq" id="WP_217776136.1">
    <property type="nucleotide sequence ID" value="NZ_JAHRWL010000001.1"/>
</dbReference>
<comment type="pathway">
    <text evidence="2">Cofactor biosynthesis; ubiquinone biosynthesis.</text>
</comment>
<keyword evidence="5" id="KW-0560">Oxidoreductase</keyword>
<evidence type="ECO:0000256" key="2">
    <source>
        <dbReference type="ARBA" id="ARBA00004749"/>
    </source>
</evidence>
<keyword evidence="6" id="KW-0503">Monooxygenase</keyword>
<dbReference type="EMBL" id="JAHRWL010000001">
    <property type="protein sequence ID" value="MBV2358260.1"/>
    <property type="molecule type" value="Genomic_DNA"/>
</dbReference>
<evidence type="ECO:0000256" key="4">
    <source>
        <dbReference type="ARBA" id="ARBA00022827"/>
    </source>
</evidence>
<dbReference type="PANTHER" id="PTHR43876">
    <property type="entry name" value="UBIQUINONE BIOSYNTHESIS MONOOXYGENASE COQ6, MITOCHONDRIAL"/>
    <property type="match status" value="1"/>
</dbReference>
<dbReference type="InterPro" id="IPR051205">
    <property type="entry name" value="UbiH/COQ6_monooxygenase"/>
</dbReference>
<gene>
    <name evidence="8" type="ORF">KUH32_00600</name>
</gene>
<accession>A0ABS6N429</accession>
<name>A0ABS6N429_9RHOB</name>
<dbReference type="NCBIfam" id="NF005691">
    <property type="entry name" value="PRK07494.1"/>
    <property type="match status" value="1"/>
</dbReference>
<organism evidence="8 9">
    <name type="scientific">Thalassococcus arenae</name>
    <dbReference type="NCBI Taxonomy" id="2851652"/>
    <lineage>
        <taxon>Bacteria</taxon>
        <taxon>Pseudomonadati</taxon>
        <taxon>Pseudomonadota</taxon>
        <taxon>Alphaproteobacteria</taxon>
        <taxon>Rhodobacterales</taxon>
        <taxon>Roseobacteraceae</taxon>
        <taxon>Thalassococcus</taxon>
    </lineage>
</organism>
<dbReference type="InterPro" id="IPR002938">
    <property type="entry name" value="FAD-bd"/>
</dbReference>
<reference evidence="8" key="1">
    <citation type="submission" date="2021-06" db="EMBL/GenBank/DDBJ databases">
        <title>Thalassococcus sp. CAU 1522 isolated from sea sand, Republic of Korea.</title>
        <authorList>
            <person name="Kim W."/>
        </authorList>
    </citation>
    <scope>NUCLEOTIDE SEQUENCE</scope>
    <source>
        <strain evidence="8">CAU 1522</strain>
    </source>
</reference>
<dbReference type="PANTHER" id="PTHR43876:SF7">
    <property type="entry name" value="UBIQUINONE BIOSYNTHESIS MONOOXYGENASE COQ6, MITOCHONDRIAL"/>
    <property type="match status" value="1"/>
</dbReference>
<evidence type="ECO:0000256" key="6">
    <source>
        <dbReference type="ARBA" id="ARBA00023033"/>
    </source>
</evidence>
<protein>
    <submittedName>
        <fullName evidence="8">UbiH/UbiF family hydroxylase</fullName>
    </submittedName>
</protein>
<proteinExistence type="predicted"/>